<proteinExistence type="predicted"/>
<reference evidence="1" key="1">
    <citation type="submission" date="2015-11" db="EMBL/GenBank/DDBJ databases">
        <title>De novo transcriptome assembly of four potential Pierce s Disease insect vectors from Arizona vineyards.</title>
        <authorList>
            <person name="Tassone E.E."/>
        </authorList>
    </citation>
    <scope>NUCLEOTIDE SEQUENCE</scope>
</reference>
<sequence length="142" mass="15903">QNFKFKMNKLCTLVNTTFAPSRHFSLITHHIKNEPKDLKMTVVNGKHTEKDHLVDFYNQTYLREDPVVLAAGVNDLSELRRFLSQSLDTQHTVLLTDRDGTTVVAAASGGPVAYSTVDHMKRPHDEGRKVAAACTPLGQHHI</sequence>
<gene>
    <name evidence="1" type="ORF">g.25741</name>
</gene>
<name>A0A1B6KIQ7_9HEMI</name>
<dbReference type="AlphaFoldDB" id="A0A1B6KIQ7"/>
<accession>A0A1B6KIQ7</accession>
<dbReference type="EMBL" id="GEBQ01028639">
    <property type="protein sequence ID" value="JAT11338.1"/>
    <property type="molecule type" value="Transcribed_RNA"/>
</dbReference>
<protein>
    <submittedName>
        <fullName evidence="1">Uncharacterized protein</fullName>
    </submittedName>
</protein>
<feature type="non-terminal residue" evidence="1">
    <location>
        <position position="1"/>
    </location>
</feature>
<organism evidence="1">
    <name type="scientific">Graphocephala atropunctata</name>
    <dbReference type="NCBI Taxonomy" id="36148"/>
    <lineage>
        <taxon>Eukaryota</taxon>
        <taxon>Metazoa</taxon>
        <taxon>Ecdysozoa</taxon>
        <taxon>Arthropoda</taxon>
        <taxon>Hexapoda</taxon>
        <taxon>Insecta</taxon>
        <taxon>Pterygota</taxon>
        <taxon>Neoptera</taxon>
        <taxon>Paraneoptera</taxon>
        <taxon>Hemiptera</taxon>
        <taxon>Auchenorrhyncha</taxon>
        <taxon>Membracoidea</taxon>
        <taxon>Cicadellidae</taxon>
        <taxon>Cicadellinae</taxon>
        <taxon>Cicadellini</taxon>
        <taxon>Graphocephala</taxon>
    </lineage>
</organism>
<evidence type="ECO:0000313" key="1">
    <source>
        <dbReference type="EMBL" id="JAT11338.1"/>
    </source>
</evidence>